<dbReference type="RefSeq" id="WP_234660823.1">
    <property type="nucleotide sequence ID" value="NZ_AP027734.1"/>
</dbReference>
<dbReference type="InterPro" id="IPR006311">
    <property type="entry name" value="TAT_signal"/>
</dbReference>
<gene>
    <name evidence="3" type="ORF">GCM10025870_13200</name>
</gene>
<dbReference type="PROSITE" id="PS51318">
    <property type="entry name" value="TAT"/>
    <property type="match status" value="1"/>
</dbReference>
<accession>A0ABM8H0F2</accession>
<evidence type="ECO:0000256" key="2">
    <source>
        <dbReference type="SAM" id="SignalP"/>
    </source>
</evidence>
<feature type="signal peptide" evidence="2">
    <location>
        <begin position="1"/>
        <end position="40"/>
    </location>
</feature>
<dbReference type="Proteomes" id="UP001321477">
    <property type="component" value="Chromosome"/>
</dbReference>
<evidence type="ECO:0000256" key="1">
    <source>
        <dbReference type="SAM" id="MobiDB-lite"/>
    </source>
</evidence>
<organism evidence="3 4">
    <name type="scientific">Agromyces marinus</name>
    <dbReference type="NCBI Taxonomy" id="1389020"/>
    <lineage>
        <taxon>Bacteria</taxon>
        <taxon>Bacillati</taxon>
        <taxon>Actinomycetota</taxon>
        <taxon>Actinomycetes</taxon>
        <taxon>Micrococcales</taxon>
        <taxon>Microbacteriaceae</taxon>
        <taxon>Agromyces</taxon>
    </lineage>
</organism>
<feature type="chain" id="PRO_5046214627" evidence="2">
    <location>
        <begin position="41"/>
        <end position="272"/>
    </location>
</feature>
<keyword evidence="4" id="KW-1185">Reference proteome</keyword>
<reference evidence="4" key="1">
    <citation type="journal article" date="2019" name="Int. J. Syst. Evol. Microbiol.">
        <title>The Global Catalogue of Microorganisms (GCM) 10K type strain sequencing project: providing services to taxonomists for standard genome sequencing and annotation.</title>
        <authorList>
            <consortium name="The Broad Institute Genomics Platform"/>
            <consortium name="The Broad Institute Genome Sequencing Center for Infectious Disease"/>
            <person name="Wu L."/>
            <person name="Ma J."/>
        </authorList>
    </citation>
    <scope>NUCLEOTIDE SEQUENCE [LARGE SCALE GENOMIC DNA]</scope>
    <source>
        <strain evidence="4">NBRC 109019</strain>
    </source>
</reference>
<protein>
    <submittedName>
        <fullName evidence="3">Uncharacterized protein</fullName>
    </submittedName>
</protein>
<evidence type="ECO:0000313" key="3">
    <source>
        <dbReference type="EMBL" id="BDZ54247.1"/>
    </source>
</evidence>
<dbReference type="EMBL" id="AP027734">
    <property type="protein sequence ID" value="BDZ54247.1"/>
    <property type="molecule type" value="Genomic_DNA"/>
</dbReference>
<evidence type="ECO:0000313" key="4">
    <source>
        <dbReference type="Proteomes" id="UP001321477"/>
    </source>
</evidence>
<name>A0ABM8H0F2_9MICO</name>
<feature type="region of interest" description="Disordered" evidence="1">
    <location>
        <begin position="239"/>
        <end position="272"/>
    </location>
</feature>
<proteinExistence type="predicted"/>
<keyword evidence="2" id="KW-0732">Signal</keyword>
<sequence>MNDAPAPARASKPVTRRTLVKAAAWTAPAIALAAPVPAYAASPCTPETSIDDLRPGSRPSSITFFPSMVTATLAFTSSGQGGDPTPGDTGLVEATSTTPSWNYIEMEMLATLNAGDYVQLTITMSEPVTGLSFVLHDIDSERDGYVDTVEVISPMAGNYTFALGSNIQGDGTAGNRFRPINWGDTPISSGQGDLRITVPGVTTTVTIRYRAGLSGRSSNQHIGLGDLRYEACVLPSPQQSRQARSFAPVDRPLAPLSSGTPQFVPEDASQDS</sequence>